<feature type="compositionally biased region" description="Low complexity" evidence="1">
    <location>
        <begin position="310"/>
        <end position="327"/>
    </location>
</feature>
<feature type="region of interest" description="Disordered" evidence="1">
    <location>
        <begin position="229"/>
        <end position="327"/>
    </location>
</feature>
<protein>
    <recommendedName>
        <fullName evidence="4">SAF domain-containing protein</fullName>
    </recommendedName>
</protein>
<reference evidence="2 3" key="1">
    <citation type="journal article" date="2017" name="Int. J. Syst. Evol. Microbiol.">
        <title>Pseudokineococcus basanitobsidens sp. nov., isolated from volcanic rock.</title>
        <authorList>
            <person name="Lee D.W."/>
            <person name="Park M.Y."/>
            <person name="Kim J.J."/>
            <person name="Kim B.S."/>
        </authorList>
    </citation>
    <scope>NUCLEOTIDE SEQUENCE [LARGE SCALE GENOMIC DNA]</scope>
    <source>
        <strain evidence="2 3">DSM 103726</strain>
    </source>
</reference>
<sequence length="327" mass="30565">MAVPDRSGAPSAVPRAGAPARRVAVPSWRDPRLAVGVLLVLAAVVAGSRVVAAADRTVPVYAAAQVLTPGEPVGADDLDVVRVRVDGGAGAGAYVAADESSGGGAPEGLVALRGVGAGELVPAAALGAAGSVEVRPVGVPVTGALPDGLVPGALVDVWVTAVDPTTPGARLDPRRVVASAPVAEVDDDAGGLGTAAATTVQVLVGPSELPDVLAALAADSRVALVLSPGGGSGAPAGQQTAQEPREAAADETEEQAAGAGADEAGDEQAGADAGGDDAGGDAPTSAAGGAPAPEGTAAAAPTAAAPPPAAAAASETSAAPAGAGADG</sequence>
<comment type="caution">
    <text evidence="2">The sequence shown here is derived from an EMBL/GenBank/DDBJ whole genome shotgun (WGS) entry which is preliminary data.</text>
</comment>
<evidence type="ECO:0000313" key="3">
    <source>
        <dbReference type="Proteomes" id="UP001387100"/>
    </source>
</evidence>
<dbReference type="RefSeq" id="WP_339575549.1">
    <property type="nucleotide sequence ID" value="NZ_JBBIAA010000017.1"/>
</dbReference>
<name>A0ABU8RM52_9ACTN</name>
<evidence type="ECO:0000313" key="2">
    <source>
        <dbReference type="EMBL" id="MEJ5946166.1"/>
    </source>
</evidence>
<gene>
    <name evidence="2" type="ORF">WDZ17_12780</name>
</gene>
<proteinExistence type="predicted"/>
<evidence type="ECO:0000256" key="1">
    <source>
        <dbReference type="SAM" id="MobiDB-lite"/>
    </source>
</evidence>
<keyword evidence="3" id="KW-1185">Reference proteome</keyword>
<organism evidence="2 3">
    <name type="scientific">Pseudokineococcus basanitobsidens</name>
    <dbReference type="NCBI Taxonomy" id="1926649"/>
    <lineage>
        <taxon>Bacteria</taxon>
        <taxon>Bacillati</taxon>
        <taxon>Actinomycetota</taxon>
        <taxon>Actinomycetes</taxon>
        <taxon>Kineosporiales</taxon>
        <taxon>Kineosporiaceae</taxon>
        <taxon>Pseudokineococcus</taxon>
    </lineage>
</organism>
<accession>A0ABU8RM52</accession>
<evidence type="ECO:0008006" key="4">
    <source>
        <dbReference type="Google" id="ProtNLM"/>
    </source>
</evidence>
<feature type="compositionally biased region" description="Low complexity" evidence="1">
    <location>
        <begin position="280"/>
        <end position="303"/>
    </location>
</feature>
<dbReference type="EMBL" id="JBBIAA010000017">
    <property type="protein sequence ID" value="MEJ5946166.1"/>
    <property type="molecule type" value="Genomic_DNA"/>
</dbReference>
<feature type="compositionally biased region" description="Low complexity" evidence="1">
    <location>
        <begin position="255"/>
        <end position="271"/>
    </location>
</feature>
<dbReference type="Proteomes" id="UP001387100">
    <property type="component" value="Unassembled WGS sequence"/>
</dbReference>